<gene>
    <name evidence="1" type="ORF">Taro_000223</name>
</gene>
<protein>
    <submittedName>
        <fullName evidence="1">Uncharacterized protein</fullName>
    </submittedName>
</protein>
<sequence>MFPVGHRRRPCERDVPIGRVQWSRCDNISRRVLNATGNAAAISVPVLNNLSRSVQALVMICPNPVAALMGVRRNLDCQPLGGL</sequence>
<dbReference type="AlphaFoldDB" id="A0A843TGY0"/>
<proteinExistence type="predicted"/>
<evidence type="ECO:0000313" key="1">
    <source>
        <dbReference type="EMBL" id="MQL67949.1"/>
    </source>
</evidence>
<accession>A0A843TGY0</accession>
<dbReference type="EMBL" id="NMUH01000004">
    <property type="protein sequence ID" value="MQL67949.1"/>
    <property type="molecule type" value="Genomic_DNA"/>
</dbReference>
<comment type="caution">
    <text evidence="1">The sequence shown here is derived from an EMBL/GenBank/DDBJ whole genome shotgun (WGS) entry which is preliminary data.</text>
</comment>
<reference evidence="1" key="1">
    <citation type="submission" date="2017-07" db="EMBL/GenBank/DDBJ databases">
        <title>Taro Niue Genome Assembly and Annotation.</title>
        <authorList>
            <person name="Atibalentja N."/>
            <person name="Keating K."/>
            <person name="Fields C.J."/>
        </authorList>
    </citation>
    <scope>NUCLEOTIDE SEQUENCE</scope>
    <source>
        <strain evidence="1">Niue_2</strain>
        <tissue evidence="1">Leaf</tissue>
    </source>
</reference>
<organism evidence="1 2">
    <name type="scientific">Colocasia esculenta</name>
    <name type="common">Wild taro</name>
    <name type="synonym">Arum esculentum</name>
    <dbReference type="NCBI Taxonomy" id="4460"/>
    <lineage>
        <taxon>Eukaryota</taxon>
        <taxon>Viridiplantae</taxon>
        <taxon>Streptophyta</taxon>
        <taxon>Embryophyta</taxon>
        <taxon>Tracheophyta</taxon>
        <taxon>Spermatophyta</taxon>
        <taxon>Magnoliopsida</taxon>
        <taxon>Liliopsida</taxon>
        <taxon>Araceae</taxon>
        <taxon>Aroideae</taxon>
        <taxon>Colocasieae</taxon>
        <taxon>Colocasia</taxon>
    </lineage>
</organism>
<name>A0A843TGY0_COLES</name>
<keyword evidence="2" id="KW-1185">Reference proteome</keyword>
<dbReference type="Proteomes" id="UP000652761">
    <property type="component" value="Unassembled WGS sequence"/>
</dbReference>
<evidence type="ECO:0000313" key="2">
    <source>
        <dbReference type="Proteomes" id="UP000652761"/>
    </source>
</evidence>